<accession>A0A0J6FAE7</accession>
<feature type="compositionally biased region" description="Low complexity" evidence="1">
    <location>
        <begin position="15"/>
        <end position="25"/>
    </location>
</feature>
<name>A0A0J6FAE7_COCPO</name>
<dbReference type="EMBL" id="DS268112">
    <property type="protein sequence ID" value="KMM70021.1"/>
    <property type="molecule type" value="Genomic_DNA"/>
</dbReference>
<evidence type="ECO:0000313" key="3">
    <source>
        <dbReference type="Proteomes" id="UP000054567"/>
    </source>
</evidence>
<reference evidence="3" key="3">
    <citation type="journal article" date="2010" name="Genome Res.">
        <title>Population genomic sequencing of Coccidioides fungi reveals recent hybridization and transposon control.</title>
        <authorList>
            <person name="Neafsey D.E."/>
            <person name="Barker B.M."/>
            <person name="Sharpton T.J."/>
            <person name="Stajich J.E."/>
            <person name="Park D.J."/>
            <person name="Whiston E."/>
            <person name="Hung C.-Y."/>
            <person name="McMahan C."/>
            <person name="White J."/>
            <person name="Sykes S."/>
            <person name="Heiman D."/>
            <person name="Young S."/>
            <person name="Zeng Q."/>
            <person name="Abouelleil A."/>
            <person name="Aftuck L."/>
            <person name="Bessette D."/>
            <person name="Brown A."/>
            <person name="FitzGerald M."/>
            <person name="Lui A."/>
            <person name="Macdonald J.P."/>
            <person name="Priest M."/>
            <person name="Orbach M.J."/>
            <person name="Galgiani J.N."/>
            <person name="Kirkland T.N."/>
            <person name="Cole G.T."/>
            <person name="Birren B.W."/>
            <person name="Henn M.R."/>
            <person name="Taylor J.W."/>
            <person name="Rounsley S.D."/>
        </authorList>
    </citation>
    <scope>NUCLEOTIDE SEQUENCE [LARGE SCALE GENOMIC DNA]</scope>
    <source>
        <strain evidence="3">RMSCC 3488</strain>
    </source>
</reference>
<evidence type="ECO:0000256" key="1">
    <source>
        <dbReference type="SAM" id="MobiDB-lite"/>
    </source>
</evidence>
<sequence>MQLLRDNLTLWTSSEAEPAPESAAAPPAPAEQPKEGAPAEEPKAAE</sequence>
<dbReference type="VEuPathDB" id="FungiDB:CPAG_06333"/>
<reference evidence="3" key="2">
    <citation type="journal article" date="2009" name="Genome Res.">
        <title>Comparative genomic analyses of the human fungal pathogens Coccidioides and their relatives.</title>
        <authorList>
            <person name="Sharpton T.J."/>
            <person name="Stajich J.E."/>
            <person name="Rounsley S.D."/>
            <person name="Gardner M.J."/>
            <person name="Wortman J.R."/>
            <person name="Jordar V.S."/>
            <person name="Maiti R."/>
            <person name="Kodira C.D."/>
            <person name="Neafsey D.E."/>
            <person name="Zeng Q."/>
            <person name="Hung C.-Y."/>
            <person name="McMahan C."/>
            <person name="Muszewska A."/>
            <person name="Grynberg M."/>
            <person name="Mandel M.A."/>
            <person name="Kellner E.M."/>
            <person name="Barker B.M."/>
            <person name="Galgiani J.N."/>
            <person name="Orbach M.J."/>
            <person name="Kirkland T.N."/>
            <person name="Cole G.T."/>
            <person name="Henn M.R."/>
            <person name="Birren B.W."/>
            <person name="Taylor J.W."/>
        </authorList>
    </citation>
    <scope>NUCLEOTIDE SEQUENCE [LARGE SCALE GENOMIC DNA]</scope>
    <source>
        <strain evidence="3">RMSCC 3488</strain>
    </source>
</reference>
<evidence type="ECO:0000313" key="2">
    <source>
        <dbReference type="EMBL" id="KMM70021.1"/>
    </source>
</evidence>
<proteinExistence type="predicted"/>
<organism evidence="2 3">
    <name type="scientific">Coccidioides posadasii RMSCC 3488</name>
    <dbReference type="NCBI Taxonomy" id="454284"/>
    <lineage>
        <taxon>Eukaryota</taxon>
        <taxon>Fungi</taxon>
        <taxon>Dikarya</taxon>
        <taxon>Ascomycota</taxon>
        <taxon>Pezizomycotina</taxon>
        <taxon>Eurotiomycetes</taxon>
        <taxon>Eurotiomycetidae</taxon>
        <taxon>Onygenales</taxon>
        <taxon>Onygenaceae</taxon>
        <taxon>Coccidioides</taxon>
    </lineage>
</organism>
<protein>
    <submittedName>
        <fullName evidence="2">Uncharacterized protein</fullName>
    </submittedName>
</protein>
<feature type="region of interest" description="Disordered" evidence="1">
    <location>
        <begin position="1"/>
        <end position="46"/>
    </location>
</feature>
<reference evidence="2 3" key="1">
    <citation type="submission" date="2007-06" db="EMBL/GenBank/DDBJ databases">
        <title>The Genome Sequence of Coccidioides posadasii RMSCC_3488.</title>
        <authorList>
            <consortium name="Coccidioides Genome Resources Consortium"/>
            <consortium name="The Broad Institute Genome Sequencing Platform"/>
            <person name="Henn M.R."/>
            <person name="Sykes S."/>
            <person name="Young S."/>
            <person name="Jaffe D."/>
            <person name="Berlin A."/>
            <person name="Alvarez P."/>
            <person name="Butler J."/>
            <person name="Gnerre S."/>
            <person name="Grabherr M."/>
            <person name="Mauceli E."/>
            <person name="Brockman W."/>
            <person name="Kodira C."/>
            <person name="Alvarado L."/>
            <person name="Zeng Q."/>
            <person name="Crawford M."/>
            <person name="Antoine C."/>
            <person name="Devon K."/>
            <person name="Galgiani J."/>
            <person name="Orsborn K."/>
            <person name="Lewis M.L."/>
            <person name="Nusbaum C."/>
            <person name="Galagan J."/>
            <person name="Birren B."/>
        </authorList>
    </citation>
    <scope>NUCLEOTIDE SEQUENCE [LARGE SCALE GENOMIC DNA]</scope>
    <source>
        <strain evidence="2 3">RMSCC 3488</strain>
    </source>
</reference>
<dbReference type="AlphaFoldDB" id="A0A0J6FAE7"/>
<gene>
    <name evidence="2" type="ORF">CPAG_06333</name>
</gene>
<dbReference type="Proteomes" id="UP000054567">
    <property type="component" value="Unassembled WGS sequence"/>
</dbReference>